<organism evidence="2">
    <name type="scientific">Mus musculus</name>
    <name type="common">Mouse</name>
    <dbReference type="NCBI Taxonomy" id="10090"/>
    <lineage>
        <taxon>Eukaryota</taxon>
        <taxon>Metazoa</taxon>
        <taxon>Chordata</taxon>
        <taxon>Craniata</taxon>
        <taxon>Vertebrata</taxon>
        <taxon>Euteleostomi</taxon>
        <taxon>Mammalia</taxon>
        <taxon>Eutheria</taxon>
        <taxon>Euarchontoglires</taxon>
        <taxon>Glires</taxon>
        <taxon>Rodentia</taxon>
        <taxon>Myomorpha</taxon>
        <taxon>Muroidea</taxon>
        <taxon>Muridae</taxon>
        <taxon>Murinae</taxon>
        <taxon>Mus</taxon>
        <taxon>Mus</taxon>
    </lineage>
</organism>
<dbReference type="EMBL" id="AK017568">
    <property type="protein sequence ID" value="BAB30809.1"/>
    <property type="molecule type" value="mRNA"/>
</dbReference>
<reference evidence="2" key="5">
    <citation type="journal article" date="2001" name="Nature">
        <title>Functional annotation of a full-length mouse cDNA collection.</title>
        <authorList>
            <consortium name="The RIKEN Genome Exploration Research Group Phase II Team and the FANTOM Consortium"/>
        </authorList>
    </citation>
    <scope>NUCLEOTIDE SEQUENCE</scope>
    <source>
        <strain evidence="2">C57BL/6J</strain>
        <tissue evidence="2">Whole body</tissue>
    </source>
</reference>
<feature type="region of interest" description="Disordered" evidence="1">
    <location>
        <begin position="84"/>
        <end position="108"/>
    </location>
</feature>
<dbReference type="AlphaFoldDB" id="Q9CYK9"/>
<name>Q9CYK9_MOUSE</name>
<reference evidence="2" key="2">
    <citation type="journal article" date="2000" name="Genome Res.">
        <title>Normalization and subtraction of cap-trapper-selected cDNAs to prepare full-length cDNA libraries for rapid discovery of new genes.</title>
        <authorList>
            <person name="Carninci P."/>
            <person name="Shibata Y."/>
            <person name="Hayatsu N."/>
            <person name="Sugahara Y."/>
            <person name="Shibata K."/>
            <person name="Itoh M."/>
            <person name="Konno H."/>
            <person name="Okazaki Y."/>
            <person name="Muramatsu M."/>
            <person name="Hayashizaki Y."/>
        </authorList>
    </citation>
    <scope>NUCLEOTIDE SEQUENCE</scope>
    <source>
        <strain evidence="2">C57BL/6J</strain>
        <tissue evidence="2">Whole body</tissue>
    </source>
</reference>
<protein>
    <submittedName>
        <fullName evidence="2">Uncharacterized protein</fullName>
    </submittedName>
</protein>
<evidence type="ECO:0000256" key="1">
    <source>
        <dbReference type="SAM" id="MobiDB-lite"/>
    </source>
</evidence>
<reference evidence="2" key="4">
    <citation type="submission" date="2000-07" db="EMBL/GenBank/DDBJ databases">
        <authorList>
            <person name="Adachi J."/>
            <person name="Aizawa K."/>
            <person name="Akahira S."/>
            <person name="Akimura T."/>
            <person name="Arai A."/>
            <person name="Aono H."/>
            <person name="Arakawa T."/>
            <person name="Bono H."/>
            <person name="Carninci P."/>
            <person name="Fukuda S."/>
            <person name="Fukunishi Y."/>
            <person name="Furuno M."/>
            <person name="Hanagaki T."/>
            <person name="Hara A."/>
            <person name="Hayatsu N."/>
            <person name="Hiramoto K."/>
            <person name="Hiraoka T."/>
            <person name="Hori F."/>
            <person name="Imotani K."/>
            <person name="Ishii Y."/>
            <person name="Itoh M."/>
            <person name="Izawa M."/>
            <person name="Kasukawa T."/>
            <person name="Kato H."/>
            <person name="Kawai J."/>
            <person name="Kojima Y."/>
            <person name="Konno H."/>
            <person name="Kouda M."/>
            <person name="Koya S."/>
            <person name="Kurihara C."/>
            <person name="Matsuyama T."/>
            <person name="Miyazaki A."/>
            <person name="Nishi K."/>
            <person name="Nomura K."/>
            <person name="Numazaki R."/>
            <person name="Ohno M."/>
            <person name="Okazaki Y."/>
            <person name="Okido T."/>
            <person name="Owa C."/>
            <person name="Saito H."/>
            <person name="Saito R."/>
            <person name="Sakai C."/>
            <person name="Sakai K."/>
            <person name="Sano H."/>
            <person name="Sasaki D."/>
            <person name="Shibata K."/>
            <person name="Shibata Y."/>
            <person name="Shinagawa A."/>
            <person name="Shiraki T."/>
            <person name="Sogabe Y."/>
            <person name="Suzuki H."/>
            <person name="Tagami M."/>
            <person name="Tagawa A."/>
            <person name="Takahashi F."/>
            <person name="Tanaka T."/>
            <person name="Tejima Y."/>
            <person name="Toya T."/>
            <person name="Yamamura T."/>
            <person name="Yasunishi A."/>
            <person name="Yoshida K."/>
            <person name="Yoshino M."/>
            <person name="Muramatsu M."/>
            <person name="Hayashizaki Y."/>
        </authorList>
    </citation>
    <scope>NUCLEOTIDE SEQUENCE</scope>
    <source>
        <strain evidence="2">C57BL/6J</strain>
        <tissue evidence="2">Whole body</tissue>
    </source>
</reference>
<accession>Q9CYK9</accession>
<reference evidence="2" key="1">
    <citation type="journal article" date="1999" name="Methods Enzymol.">
        <title>High-efficiency full-length cDNA cloning.</title>
        <authorList>
            <person name="Carninci P."/>
            <person name="Hayashizaki Y."/>
        </authorList>
    </citation>
    <scope>NUCLEOTIDE SEQUENCE</scope>
    <source>
        <strain evidence="2">C57BL/6J</strain>
        <tissue evidence="2">Whole body</tissue>
    </source>
</reference>
<reference evidence="2" key="3">
    <citation type="journal article" date="2000" name="Genome Res.">
        <title>RIKEN integrated sequence analysis (RISA) system--384-format sequencing pipeline with 384 multicapillary sequencer.</title>
        <authorList>
            <person name="Shibata K."/>
            <person name="Itoh M."/>
            <person name="Aizawa K."/>
            <person name="Nagaoka S."/>
            <person name="Sasaki N."/>
            <person name="Carninci P."/>
            <person name="Konno H."/>
            <person name="Akiyama J."/>
            <person name="Nishi K."/>
            <person name="Kitsunai T."/>
            <person name="Tashiro H."/>
            <person name="Itoh M."/>
            <person name="Sumi N."/>
            <person name="Ishii Y."/>
            <person name="Nakamura S."/>
            <person name="Hazama M."/>
            <person name="Nishine T."/>
            <person name="Harada A."/>
            <person name="Yamamoto R."/>
            <person name="Matsumoto H."/>
            <person name="Sakaguchi S."/>
            <person name="Ikegami T."/>
            <person name="Kashiwagi K."/>
            <person name="Fujiwake S."/>
            <person name="Inoue K."/>
            <person name="Togawa Y."/>
            <person name="Izawa M."/>
            <person name="Ohara E."/>
            <person name="Watahiki M."/>
            <person name="Yoneda Y."/>
            <person name="Ishikawa T."/>
            <person name="Ozawa K."/>
            <person name="Tanaka T."/>
            <person name="Matsuura S."/>
            <person name="Kawai J."/>
            <person name="Okazaki Y."/>
            <person name="Muramatsu M."/>
            <person name="Inoue Y."/>
            <person name="Kira A."/>
            <person name="Hayashizaki Y."/>
        </authorList>
    </citation>
    <scope>NUCLEOTIDE SEQUENCE</scope>
    <source>
        <strain evidence="2">C57BL/6J</strain>
        <tissue evidence="2">Whole body</tissue>
    </source>
</reference>
<evidence type="ECO:0000313" key="2">
    <source>
        <dbReference type="EMBL" id="BAB30809.1"/>
    </source>
</evidence>
<reference evidence="2" key="7">
    <citation type="journal article" date="2005" name="Science">
        <title>The Transcriptional Landscape of the Mammalian Genome.</title>
        <authorList>
            <consortium name="The FANTOM Consortium"/>
            <consortium name="Riken Genome Exploration Research Group and Genome Science Group (Genome Network Project Core Group)"/>
        </authorList>
    </citation>
    <scope>NUCLEOTIDE SEQUENCE</scope>
    <source>
        <strain evidence="2">C57BL/6J</strain>
        <tissue evidence="2">Whole body</tissue>
    </source>
</reference>
<reference evidence="2" key="6">
    <citation type="journal article" date="2002" name="Nature">
        <title>Analysis of the mouse transcriptome based on functional annotation of 60,770 full-length cDNAs.</title>
        <authorList>
            <consortium name="The FANTOM Consortium and the RIKEN Genome Exploration Research Group Phase I and II Team"/>
        </authorList>
    </citation>
    <scope>NUCLEOTIDE SEQUENCE</scope>
    <source>
        <strain evidence="2">C57BL/6J</strain>
        <tissue evidence="2">Whole body</tissue>
    </source>
</reference>
<reference evidence="2" key="8">
    <citation type="journal article" date="2005" name="Science">
        <title>Antisense Transcription in the Mammalian Transcriptome.</title>
        <authorList>
            <consortium name="RIKEN Genome Exploration Research Group and Genome Science Group (Genome Network Project Core Group) and the FANTOM Consortium"/>
        </authorList>
    </citation>
    <scope>NUCLEOTIDE SEQUENCE</scope>
    <source>
        <strain evidence="2">C57BL/6J</strain>
        <tissue evidence="2">Whole body</tissue>
    </source>
</reference>
<proteinExistence type="evidence at transcript level"/>
<sequence>MVLILYEDHDITNEDPKIKGVSVYNTSWRYIMVGESSLRFTSALSHPEALLHEGLDGKPRHKEVTEYPFLKACQLSRVARVDIGAVPRSHHPPPSQRIMRKPLTQDSD</sequence>